<sequence>MKKLFRPYLTAFLLGALLISTSSCGDDDDPDPIKEEENITSMTLTLEPVATDKGIQTATATFTAGSKPTLSLVPNTQYNATITFNDKIEDEIRTEAEDHELFFDAPENVLVVQKILPDDFDNNDRPVGLQTRMLSGNTGSTGSLKITLKHQPGLKTDESDVTIGETDIEATFTVNVQ</sequence>
<dbReference type="AlphaFoldDB" id="A0A1Q5PFG4"/>
<proteinExistence type="predicted"/>
<evidence type="ECO:0000313" key="3">
    <source>
        <dbReference type="Proteomes" id="UP000186551"/>
    </source>
</evidence>
<accession>A0A1Q5PFG4</accession>
<dbReference type="Proteomes" id="UP000186551">
    <property type="component" value="Unassembled WGS sequence"/>
</dbReference>
<name>A0A1Q5PFG4_9BACT</name>
<feature type="signal peptide" evidence="1">
    <location>
        <begin position="1"/>
        <end position="25"/>
    </location>
</feature>
<dbReference type="OrthoDB" id="713689at2"/>
<dbReference type="STRING" id="1797110.A3841_14055"/>
<protein>
    <recommendedName>
        <fullName evidence="4">Type 1 periplasmic binding fold superfamily protein</fullName>
    </recommendedName>
</protein>
<keyword evidence="3" id="KW-1185">Reference proteome</keyword>
<gene>
    <name evidence="2" type="ORF">A3841_14055</name>
</gene>
<organism evidence="2 3">
    <name type="scientific">Pontibacter flavimaris</name>
    <dbReference type="NCBI Taxonomy" id="1797110"/>
    <lineage>
        <taxon>Bacteria</taxon>
        <taxon>Pseudomonadati</taxon>
        <taxon>Bacteroidota</taxon>
        <taxon>Cytophagia</taxon>
        <taxon>Cytophagales</taxon>
        <taxon>Hymenobacteraceae</taxon>
        <taxon>Pontibacter</taxon>
    </lineage>
</organism>
<evidence type="ECO:0008006" key="4">
    <source>
        <dbReference type="Google" id="ProtNLM"/>
    </source>
</evidence>
<dbReference type="RefSeq" id="WP_073851574.1">
    <property type="nucleotide sequence ID" value="NZ_LVWA01000004.1"/>
</dbReference>
<reference evidence="2 3" key="1">
    <citation type="submission" date="2016-03" db="EMBL/GenBank/DDBJ databases">
        <title>Genome sequence of Pontibacter sp. nov., of the family cytophagaceae, isolated from marine sediment of the Yellow Sea, China.</title>
        <authorList>
            <person name="Zhang G."/>
            <person name="Zhang R."/>
        </authorList>
    </citation>
    <scope>NUCLEOTIDE SEQUENCE [LARGE SCALE GENOMIC DNA]</scope>
    <source>
        <strain evidence="2 3">S10-8</strain>
    </source>
</reference>
<evidence type="ECO:0000313" key="2">
    <source>
        <dbReference type="EMBL" id="OKL40956.1"/>
    </source>
</evidence>
<feature type="chain" id="PRO_5012321327" description="Type 1 periplasmic binding fold superfamily protein" evidence="1">
    <location>
        <begin position="26"/>
        <end position="177"/>
    </location>
</feature>
<dbReference type="PROSITE" id="PS51257">
    <property type="entry name" value="PROKAR_LIPOPROTEIN"/>
    <property type="match status" value="1"/>
</dbReference>
<comment type="caution">
    <text evidence="2">The sequence shown here is derived from an EMBL/GenBank/DDBJ whole genome shotgun (WGS) entry which is preliminary data.</text>
</comment>
<dbReference type="EMBL" id="LVWA01000004">
    <property type="protein sequence ID" value="OKL40956.1"/>
    <property type="molecule type" value="Genomic_DNA"/>
</dbReference>
<evidence type="ECO:0000256" key="1">
    <source>
        <dbReference type="SAM" id="SignalP"/>
    </source>
</evidence>
<keyword evidence="1" id="KW-0732">Signal</keyword>